<dbReference type="Gene3D" id="3.30.1920.20">
    <property type="match status" value="1"/>
</dbReference>
<dbReference type="InterPro" id="IPR036116">
    <property type="entry name" value="FN3_sf"/>
</dbReference>
<dbReference type="InterPro" id="IPR013783">
    <property type="entry name" value="Ig-like_fold"/>
</dbReference>
<dbReference type="InterPro" id="IPR055235">
    <property type="entry name" value="ASD1_cat"/>
</dbReference>
<evidence type="ECO:0000313" key="6">
    <source>
        <dbReference type="Proteomes" id="UP001161691"/>
    </source>
</evidence>
<keyword evidence="3" id="KW-0732">Signal</keyword>
<dbReference type="Pfam" id="PF00041">
    <property type="entry name" value="fn3"/>
    <property type="match status" value="1"/>
</dbReference>
<feature type="signal peptide" evidence="3">
    <location>
        <begin position="1"/>
        <end position="32"/>
    </location>
</feature>
<dbReference type="Pfam" id="PF22848">
    <property type="entry name" value="ASD1_dom"/>
    <property type="match status" value="1"/>
</dbReference>
<accession>A0ABT6TI14</accession>
<name>A0ABT6TI14_9BACL</name>
<dbReference type="SUPFAM" id="SSF49785">
    <property type="entry name" value="Galactose-binding domain-like"/>
    <property type="match status" value="1"/>
</dbReference>
<evidence type="ECO:0000256" key="1">
    <source>
        <dbReference type="ARBA" id="ARBA00004881"/>
    </source>
</evidence>
<organism evidence="5 6">
    <name type="scientific">Cohnella hashimotonis</name>
    <dbReference type="NCBI Taxonomy" id="2826895"/>
    <lineage>
        <taxon>Bacteria</taxon>
        <taxon>Bacillati</taxon>
        <taxon>Bacillota</taxon>
        <taxon>Bacilli</taxon>
        <taxon>Bacillales</taxon>
        <taxon>Paenibacillaceae</taxon>
        <taxon>Cohnella</taxon>
    </lineage>
</organism>
<dbReference type="CDD" id="cd00063">
    <property type="entry name" value="FN3"/>
    <property type="match status" value="1"/>
</dbReference>
<dbReference type="Proteomes" id="UP001161691">
    <property type="component" value="Unassembled WGS sequence"/>
</dbReference>
<dbReference type="Gene3D" id="3.20.20.80">
    <property type="entry name" value="Glycosidases"/>
    <property type="match status" value="1"/>
</dbReference>
<sequence length="1199" mass="127954">MSIRKKTLSVTLALSLLAASLLPSGGVPIAQASENVGNVLSNGGFETGNRSGWGAYSGSNVIVAVQSADKHSGNYALSAEFTGNTSLQQYQDAAAVPGKTYYYEAWVKIAGISPAGQSNGFYPMIQISAYNGTAFKGNMAIPPQFKADQDWTKVSGSFVFPSDAATLKFNFGRYGTSGTIGGKMLVDDLFVARKPDSLQLSANAPGYASGSPLDLASALSLVGDYGGSAIAVPPSEAIVWEVAGGNAVIENRALIFKGGPVGGDVSVKASYAGASATATVHFNADTQAPSWNGNAKLTARMSRDAADLSWSAATDDTGVVRYHIYLDQAEIASVTGTVYQIADLASDTNYRFEIEAEDGAGNRSVKLAADAATRSAAEPFWTDGELTASDIQYASVKLHWNGAIDDVGVVGYKIFRDGTEIATVPATEEYTVSGLLQHTKYTFRVEAVDADGHWSVGGPELAVETTYRTSAPAAVDVKESEVLRPADKEILGYNNDWNESQRVIMQPMPSLAFNDQYLPLMQDVELPLSRMAGTDSQAFMWKKTLGPYAGRTGFPNQWYPVVPMNMGIVEWLKSVLAVTPDSEITWTLNMRQADYASDAADLAEFLTSPGDGSVNPNGGTDWGALRRQYGIQDPVRVIFELGNELDQSKSFPAPVYIQMSKEIIAAIRAVDPDAKFAAGAKTGPWSSDIAGGGTNDGTPTGTWRDWHKAVLAGIGNDIDYLVLHPYYFGETPAYVEQFMDSITGDIRDWENGGGRTDPSHHIRLYLSEHGIWPLRGEPFDQINKYSYRTHDLEGTLGTAEFINRIFNRPDVAMAALHAFSSGPWFAFDKGTNGLFRTGIAEMMIVMNQALGKDVVRSTVTGDYTDKTKGDASFTVNAMSTDTGGLNIVMVNREDKMRRDVGFTFEHGYRLVKKTVLTGPDMLSDNLNGSHPITVQTAAVDGAEPLASYVVPDKSIVVLYLERIDDIAPVTTSDASDSWAKGPVNVTLTASDEGSGVEATHYKLDGGAVQSGNKVAVDTEGKHALAFWSVDRAGNAESQHQVVVRIDLTAPTIVWSGSAGTYTVDQRVELACKANDALSGIAAQSCKNVDADAYNIGVGSHTVSATAIDTAGNAGTGSISFTIKVDYASLGRLTTRFSSKPAIAKLLALELALAEKADKAGLLQVKALKIAAYMLGVKAESGKAFTKTEVDLLVLLAKKL</sequence>
<dbReference type="InterPro" id="IPR003305">
    <property type="entry name" value="CenC_carb-bd"/>
</dbReference>
<dbReference type="RefSeq" id="WP_282908866.1">
    <property type="nucleotide sequence ID" value="NZ_JAGRPV010000001.1"/>
</dbReference>
<feature type="domain" description="Fibronectin type-III" evidence="4">
    <location>
        <begin position="382"/>
        <end position="472"/>
    </location>
</feature>
<dbReference type="Gene3D" id="2.60.120.260">
    <property type="entry name" value="Galactose-binding domain-like"/>
    <property type="match status" value="1"/>
</dbReference>
<keyword evidence="6" id="KW-1185">Reference proteome</keyword>
<evidence type="ECO:0000256" key="2">
    <source>
        <dbReference type="ARBA" id="ARBA00022801"/>
    </source>
</evidence>
<evidence type="ECO:0000259" key="4">
    <source>
        <dbReference type="PROSITE" id="PS50853"/>
    </source>
</evidence>
<dbReference type="SUPFAM" id="SSF51445">
    <property type="entry name" value="(Trans)glycosidases"/>
    <property type="match status" value="1"/>
</dbReference>
<dbReference type="InterPro" id="IPR017853">
    <property type="entry name" value="GH"/>
</dbReference>
<keyword evidence="2" id="KW-0378">Hydrolase</keyword>
<evidence type="ECO:0000256" key="3">
    <source>
        <dbReference type="SAM" id="SignalP"/>
    </source>
</evidence>
<gene>
    <name evidence="5" type="ORF">KB449_13420</name>
</gene>
<dbReference type="PANTHER" id="PTHR43576:SF3">
    <property type="entry name" value="ALPHA-L-ARABINOFURANOSIDASE C"/>
    <property type="match status" value="1"/>
</dbReference>
<evidence type="ECO:0000313" key="5">
    <source>
        <dbReference type="EMBL" id="MDI4645970.1"/>
    </source>
</evidence>
<dbReference type="InterPro" id="IPR008979">
    <property type="entry name" value="Galactose-bd-like_sf"/>
</dbReference>
<comment type="pathway">
    <text evidence="1">Glycan metabolism.</text>
</comment>
<reference evidence="5" key="1">
    <citation type="submission" date="2023-04" db="EMBL/GenBank/DDBJ databases">
        <title>Comparative genomic analysis of Cohnella hashimotonis sp. nov., isolated from the International Space Station.</title>
        <authorList>
            <person name="Venkateswaran K."/>
            <person name="Simpson A."/>
        </authorList>
    </citation>
    <scope>NUCLEOTIDE SEQUENCE</scope>
    <source>
        <strain evidence="5">F6_2S_P_1</strain>
    </source>
</reference>
<proteinExistence type="predicted"/>
<dbReference type="InterPro" id="IPR003961">
    <property type="entry name" value="FN3_dom"/>
</dbReference>
<dbReference type="PANTHER" id="PTHR43576">
    <property type="entry name" value="ALPHA-L-ARABINOFURANOSIDASE C-RELATED"/>
    <property type="match status" value="1"/>
</dbReference>
<dbReference type="SMART" id="SM00060">
    <property type="entry name" value="FN3"/>
    <property type="match status" value="2"/>
</dbReference>
<dbReference type="InterPro" id="IPR058094">
    <property type="entry name" value="Ig-like_OmpL47-like"/>
</dbReference>
<dbReference type="Gene3D" id="2.60.40.10">
    <property type="entry name" value="Immunoglobulins"/>
    <property type="match status" value="2"/>
</dbReference>
<comment type="caution">
    <text evidence="5">The sequence shown here is derived from an EMBL/GenBank/DDBJ whole genome shotgun (WGS) entry which is preliminary data.</text>
</comment>
<dbReference type="PROSITE" id="PS50853">
    <property type="entry name" value="FN3"/>
    <property type="match status" value="1"/>
</dbReference>
<dbReference type="EMBL" id="JAGRPV010000001">
    <property type="protein sequence ID" value="MDI4645970.1"/>
    <property type="molecule type" value="Genomic_DNA"/>
</dbReference>
<protein>
    <submittedName>
        <fullName evidence="5">Carbohydrate binding domain-containing protein</fullName>
    </submittedName>
</protein>
<feature type="chain" id="PRO_5046037125" evidence="3">
    <location>
        <begin position="33"/>
        <end position="1199"/>
    </location>
</feature>
<dbReference type="Pfam" id="PF02018">
    <property type="entry name" value="CBM_4_9"/>
    <property type="match status" value="1"/>
</dbReference>
<dbReference type="NCBIfam" id="NF047446">
    <property type="entry name" value="barrel_OmpL47"/>
    <property type="match status" value="1"/>
</dbReference>
<dbReference type="SUPFAM" id="SSF49265">
    <property type="entry name" value="Fibronectin type III"/>
    <property type="match status" value="2"/>
</dbReference>